<accession>A0A3L7ZP80</accession>
<keyword evidence="1" id="KW-1133">Transmembrane helix</keyword>
<dbReference type="Pfam" id="PF16344">
    <property type="entry name" value="FecR_C"/>
    <property type="match status" value="1"/>
</dbReference>
<organism evidence="4 5">
    <name type="scientific">Parabacteroides distasonis</name>
    <dbReference type="NCBI Taxonomy" id="823"/>
    <lineage>
        <taxon>Bacteria</taxon>
        <taxon>Pseudomonadati</taxon>
        <taxon>Bacteroidota</taxon>
        <taxon>Bacteroidia</taxon>
        <taxon>Bacteroidales</taxon>
        <taxon>Tannerellaceae</taxon>
        <taxon>Parabacteroides</taxon>
    </lineage>
</organism>
<dbReference type="Pfam" id="PF04773">
    <property type="entry name" value="FecR"/>
    <property type="match status" value="1"/>
</dbReference>
<dbReference type="InterPro" id="IPR006860">
    <property type="entry name" value="FecR"/>
</dbReference>
<dbReference type="PIRSF" id="PIRSF018266">
    <property type="entry name" value="FecR"/>
    <property type="match status" value="1"/>
</dbReference>
<gene>
    <name evidence="4" type="ORF">D7V78_09760</name>
</gene>
<comment type="caution">
    <text evidence="4">The sequence shown here is derived from an EMBL/GenBank/DDBJ whole genome shotgun (WGS) entry which is preliminary data.</text>
</comment>
<dbReference type="FunFam" id="2.60.120.1440:FF:000001">
    <property type="entry name" value="Putative anti-sigma factor"/>
    <property type="match status" value="1"/>
</dbReference>
<feature type="domain" description="Protein FecR C-terminal" evidence="3">
    <location>
        <begin position="264"/>
        <end position="330"/>
    </location>
</feature>
<dbReference type="PANTHER" id="PTHR30273:SF2">
    <property type="entry name" value="PROTEIN FECR"/>
    <property type="match status" value="1"/>
</dbReference>
<feature type="domain" description="FecR protein" evidence="2">
    <location>
        <begin position="126"/>
        <end position="220"/>
    </location>
</feature>
<evidence type="ECO:0000259" key="3">
    <source>
        <dbReference type="Pfam" id="PF16344"/>
    </source>
</evidence>
<dbReference type="Gene3D" id="2.60.120.1440">
    <property type="match status" value="1"/>
</dbReference>
<dbReference type="GO" id="GO:0016989">
    <property type="term" value="F:sigma factor antagonist activity"/>
    <property type="evidence" value="ECO:0007669"/>
    <property type="project" value="TreeGrafter"/>
</dbReference>
<reference evidence="4 5" key="1">
    <citation type="submission" date="2018-09" db="EMBL/GenBank/DDBJ databases">
        <title>Murine metabolic-syndrome-specific gut microbial biobank.</title>
        <authorList>
            <person name="Liu C."/>
        </authorList>
    </citation>
    <scope>NUCLEOTIDE SEQUENCE [LARGE SCALE GENOMIC DNA]</scope>
    <source>
        <strain evidence="4 5">8-P5</strain>
    </source>
</reference>
<keyword evidence="1" id="KW-0812">Transmembrane</keyword>
<dbReference type="OrthoDB" id="650093at2"/>
<dbReference type="InterPro" id="IPR032508">
    <property type="entry name" value="FecR_C"/>
</dbReference>
<dbReference type="EMBL" id="RAYI01000016">
    <property type="protein sequence ID" value="RLT73538.1"/>
    <property type="molecule type" value="Genomic_DNA"/>
</dbReference>
<evidence type="ECO:0000259" key="2">
    <source>
        <dbReference type="Pfam" id="PF04773"/>
    </source>
</evidence>
<dbReference type="Proteomes" id="UP000278164">
    <property type="component" value="Unassembled WGS sequence"/>
</dbReference>
<keyword evidence="1" id="KW-0472">Membrane</keyword>
<protein>
    <submittedName>
        <fullName evidence="4">DUF4974 domain-containing protein</fullName>
    </submittedName>
</protein>
<feature type="transmembrane region" description="Helical" evidence="1">
    <location>
        <begin position="86"/>
        <end position="112"/>
    </location>
</feature>
<dbReference type="RefSeq" id="WP_121736045.1">
    <property type="nucleotide sequence ID" value="NZ_QXXG01000014.1"/>
</dbReference>
<proteinExistence type="predicted"/>
<dbReference type="InterPro" id="IPR012373">
    <property type="entry name" value="Ferrdict_sens_TM"/>
</dbReference>
<dbReference type="AlphaFoldDB" id="A0A3L7ZP80"/>
<evidence type="ECO:0000256" key="1">
    <source>
        <dbReference type="SAM" id="Phobius"/>
    </source>
</evidence>
<dbReference type="PANTHER" id="PTHR30273">
    <property type="entry name" value="PERIPLASMIC SIGNAL SENSOR AND SIGMA FACTOR ACTIVATOR FECR-RELATED"/>
    <property type="match status" value="1"/>
</dbReference>
<evidence type="ECO:0000313" key="4">
    <source>
        <dbReference type="EMBL" id="RLT73538.1"/>
    </source>
</evidence>
<name>A0A3L7ZP80_PARDI</name>
<dbReference type="Gene3D" id="3.55.50.30">
    <property type="match status" value="1"/>
</dbReference>
<sequence>MGKTYTHIELLDRFMSGKTSPEEEQILLEWFSDPYHKEKIMAFYKSRWEESSGKKLPPGIQGQMFREIKKRMRQERKMLKIKKKPYTLWSWLSYAAVAFVCISLGVGSHWYYMRQVPLSDPLDYVVSADNGQRASVVLPDGTKVWLNSHTKLYYKSDYGVKERSVSLSGEAYFEVSKDTLHRFLVNAGDMEIEALGTAFNVKAYEEDDEMVTTLFEGSVRTAVGKESVILSPDESAVFNKSNHILSVNRPRNVSYARLWRTNELAFSGESLEEIAVLLNRMYNVEVRFLSNKIKSYSFSGVIRNNSLDNVFEIISLTAPITYESVGDTIYLNEK</sequence>
<evidence type="ECO:0000313" key="5">
    <source>
        <dbReference type="Proteomes" id="UP000278164"/>
    </source>
</evidence>